<reference evidence="1" key="1">
    <citation type="submission" date="2023-03" db="EMBL/GenBank/DDBJ databases">
        <title>Massive genome expansion in bonnet fungi (Mycena s.s.) driven by repeated elements and novel gene families across ecological guilds.</title>
        <authorList>
            <consortium name="Lawrence Berkeley National Laboratory"/>
            <person name="Harder C.B."/>
            <person name="Miyauchi S."/>
            <person name="Viragh M."/>
            <person name="Kuo A."/>
            <person name="Thoen E."/>
            <person name="Andreopoulos B."/>
            <person name="Lu D."/>
            <person name="Skrede I."/>
            <person name="Drula E."/>
            <person name="Henrissat B."/>
            <person name="Morin E."/>
            <person name="Kohler A."/>
            <person name="Barry K."/>
            <person name="LaButti K."/>
            <person name="Morin E."/>
            <person name="Salamov A."/>
            <person name="Lipzen A."/>
            <person name="Mereny Z."/>
            <person name="Hegedus B."/>
            <person name="Baldrian P."/>
            <person name="Stursova M."/>
            <person name="Weitz H."/>
            <person name="Taylor A."/>
            <person name="Grigoriev I.V."/>
            <person name="Nagy L.G."/>
            <person name="Martin F."/>
            <person name="Kauserud H."/>
        </authorList>
    </citation>
    <scope>NUCLEOTIDE SEQUENCE</scope>
    <source>
        <strain evidence="1">CBHHK002</strain>
    </source>
</reference>
<dbReference type="CDD" id="cd21037">
    <property type="entry name" value="MLKL_NTD"/>
    <property type="match status" value="1"/>
</dbReference>
<evidence type="ECO:0000313" key="2">
    <source>
        <dbReference type="Proteomes" id="UP001218218"/>
    </source>
</evidence>
<protein>
    <submittedName>
        <fullName evidence="1">Uncharacterized protein</fullName>
    </submittedName>
</protein>
<name>A0AAD7A5I8_9AGAR</name>
<dbReference type="EMBL" id="JARIHO010000015">
    <property type="protein sequence ID" value="KAJ7349913.1"/>
    <property type="molecule type" value="Genomic_DNA"/>
</dbReference>
<dbReference type="InterPro" id="IPR059179">
    <property type="entry name" value="MLKL-like_MCAfunc"/>
</dbReference>
<sequence>MFSERSHSPSLGTDDMDLRAPLDIQLLGRSAAQDWLAHVILTVKTIAAGAEFIPLPYIRAAFGTVVIFLETVDKMNKNRDDLRDLCAGVVEILLLLRDEILIRGQVAGVRFIGLCEDFISFLRLVQTELEKLVRSRTGFRGRIKELLRTTSVADQIDRYRTRINDLRSNFILAGIIDTNVNVASIQKTVSANQETCPIAQQFCPIKMGDINLLYETAMSSTVYKVKVFTARVSGEPSLMTVAKYEDDEKWKSDLELYSRLKHPNVRQLFGISTTAGLHALIYYDELIPLPIYRQFHRPSSDLVWVCLEAMLVRCPSSRVFGEPIQVKFKQFKDCSPYHRWSTNDKGKGSETTICVKREPVQLCLTMPGLENEYAVEMIEHDLSLWHTEMFPHHHAAEDTGIVPNKSLSILRYAVQSITLARHIDWNHLFAALIPVRFPKPTPWKMRKELFLGSVITQRCAGFLPIAYIPNSSQSQIKKWDLMPVPSVYSNPRVDNASNRWA</sequence>
<organism evidence="1 2">
    <name type="scientific">Mycena albidolilacea</name>
    <dbReference type="NCBI Taxonomy" id="1033008"/>
    <lineage>
        <taxon>Eukaryota</taxon>
        <taxon>Fungi</taxon>
        <taxon>Dikarya</taxon>
        <taxon>Basidiomycota</taxon>
        <taxon>Agaricomycotina</taxon>
        <taxon>Agaricomycetes</taxon>
        <taxon>Agaricomycetidae</taxon>
        <taxon>Agaricales</taxon>
        <taxon>Marasmiineae</taxon>
        <taxon>Mycenaceae</taxon>
        <taxon>Mycena</taxon>
    </lineage>
</organism>
<accession>A0AAD7A5I8</accession>
<comment type="caution">
    <text evidence="1">The sequence shown here is derived from an EMBL/GenBank/DDBJ whole genome shotgun (WGS) entry which is preliminary data.</text>
</comment>
<dbReference type="AlphaFoldDB" id="A0AAD7A5I8"/>
<keyword evidence="2" id="KW-1185">Reference proteome</keyword>
<evidence type="ECO:0000313" key="1">
    <source>
        <dbReference type="EMBL" id="KAJ7349913.1"/>
    </source>
</evidence>
<gene>
    <name evidence="1" type="ORF">DFH08DRAFT_126110</name>
</gene>
<proteinExistence type="predicted"/>
<dbReference type="Proteomes" id="UP001218218">
    <property type="component" value="Unassembled WGS sequence"/>
</dbReference>